<dbReference type="Proteomes" id="UP000006514">
    <property type="component" value="Unassembled WGS sequence"/>
</dbReference>
<evidence type="ECO:0000313" key="1">
    <source>
        <dbReference type="EMBL" id="EJD36325.1"/>
    </source>
</evidence>
<reference evidence="2" key="1">
    <citation type="journal article" date="2012" name="Science">
        <title>The Paleozoic origin of enzymatic lignin decomposition reconstructed from 31 fungal genomes.</title>
        <authorList>
            <person name="Floudas D."/>
            <person name="Binder M."/>
            <person name="Riley R."/>
            <person name="Barry K."/>
            <person name="Blanchette R.A."/>
            <person name="Henrissat B."/>
            <person name="Martinez A.T."/>
            <person name="Otillar R."/>
            <person name="Spatafora J.W."/>
            <person name="Yadav J.S."/>
            <person name="Aerts A."/>
            <person name="Benoit I."/>
            <person name="Boyd A."/>
            <person name="Carlson A."/>
            <person name="Copeland A."/>
            <person name="Coutinho P.M."/>
            <person name="de Vries R.P."/>
            <person name="Ferreira P."/>
            <person name="Findley K."/>
            <person name="Foster B."/>
            <person name="Gaskell J."/>
            <person name="Glotzer D."/>
            <person name="Gorecki P."/>
            <person name="Heitman J."/>
            <person name="Hesse C."/>
            <person name="Hori C."/>
            <person name="Igarashi K."/>
            <person name="Jurgens J.A."/>
            <person name="Kallen N."/>
            <person name="Kersten P."/>
            <person name="Kohler A."/>
            <person name="Kuees U."/>
            <person name="Kumar T.K.A."/>
            <person name="Kuo A."/>
            <person name="LaButti K."/>
            <person name="Larrondo L.F."/>
            <person name="Lindquist E."/>
            <person name="Ling A."/>
            <person name="Lombard V."/>
            <person name="Lucas S."/>
            <person name="Lundell T."/>
            <person name="Martin R."/>
            <person name="McLaughlin D.J."/>
            <person name="Morgenstern I."/>
            <person name="Morin E."/>
            <person name="Murat C."/>
            <person name="Nagy L.G."/>
            <person name="Nolan M."/>
            <person name="Ohm R.A."/>
            <person name="Patyshakuliyeva A."/>
            <person name="Rokas A."/>
            <person name="Ruiz-Duenas F.J."/>
            <person name="Sabat G."/>
            <person name="Salamov A."/>
            <person name="Samejima M."/>
            <person name="Schmutz J."/>
            <person name="Slot J.C."/>
            <person name="St John F."/>
            <person name="Stenlid J."/>
            <person name="Sun H."/>
            <person name="Sun S."/>
            <person name="Syed K."/>
            <person name="Tsang A."/>
            <person name="Wiebenga A."/>
            <person name="Young D."/>
            <person name="Pisabarro A."/>
            <person name="Eastwood D.C."/>
            <person name="Martin F."/>
            <person name="Cullen D."/>
            <person name="Grigoriev I.V."/>
            <person name="Hibbett D.S."/>
        </authorList>
    </citation>
    <scope>NUCLEOTIDE SEQUENCE [LARGE SCALE GENOMIC DNA]</scope>
    <source>
        <strain evidence="2">TFB10046</strain>
    </source>
</reference>
<organism evidence="1 2">
    <name type="scientific">Auricularia subglabra (strain TFB-10046 / SS5)</name>
    <name type="common">White-rot fungus</name>
    <name type="synonym">Auricularia delicata (strain TFB10046)</name>
    <dbReference type="NCBI Taxonomy" id="717982"/>
    <lineage>
        <taxon>Eukaryota</taxon>
        <taxon>Fungi</taxon>
        <taxon>Dikarya</taxon>
        <taxon>Basidiomycota</taxon>
        <taxon>Agaricomycotina</taxon>
        <taxon>Agaricomycetes</taxon>
        <taxon>Auriculariales</taxon>
        <taxon>Auriculariaceae</taxon>
        <taxon>Auricularia</taxon>
    </lineage>
</organism>
<dbReference type="InParanoid" id="J0LFV6"/>
<sequence length="236" mass="26525">MRVYRDYNTQELDRAEENPNGFGRPLRLIDVNVPEPAGPFSPQEVAALDAFLSANVDLNAQEIPFLHSVIVTSSLNMNPTVMSLPLIPMPDERHTALAQARLFELRNRLILDLVYLFARLSSPRAHHRSMAHPSADPVPRVPGPLLKDLRVHIERCVFCEPHEAAQRATLAKQIRALSATVHPTLLTADIVLCDASRTVLDEVLRAAPGHLLRHDYIDLVYRSNTLPDLPRWKLPL</sequence>
<dbReference type="EMBL" id="JH687864">
    <property type="protein sequence ID" value="EJD36325.1"/>
    <property type="molecule type" value="Genomic_DNA"/>
</dbReference>
<proteinExistence type="predicted"/>
<evidence type="ECO:0000313" key="2">
    <source>
        <dbReference type="Proteomes" id="UP000006514"/>
    </source>
</evidence>
<dbReference type="AlphaFoldDB" id="J0LFV6"/>
<dbReference type="KEGG" id="adl:AURDEDRAFT_174582"/>
<accession>J0LFV6</accession>
<protein>
    <submittedName>
        <fullName evidence="1">Uncharacterized protein</fullName>
    </submittedName>
</protein>
<gene>
    <name evidence="1" type="ORF">AURDEDRAFT_174582</name>
</gene>
<dbReference type="OrthoDB" id="3353107at2759"/>
<name>J0LFV6_AURST</name>
<keyword evidence="2" id="KW-1185">Reference proteome</keyword>